<protein>
    <submittedName>
        <fullName evidence="2">Uncharacterized protein</fullName>
    </submittedName>
</protein>
<feature type="compositionally biased region" description="Basic residues" evidence="1">
    <location>
        <begin position="18"/>
        <end position="31"/>
    </location>
</feature>
<feature type="region of interest" description="Disordered" evidence="1">
    <location>
        <begin position="18"/>
        <end position="42"/>
    </location>
</feature>
<evidence type="ECO:0000313" key="2">
    <source>
        <dbReference type="EMBL" id="JAD29342.1"/>
    </source>
</evidence>
<organism evidence="2">
    <name type="scientific">Arundo donax</name>
    <name type="common">Giant reed</name>
    <name type="synonym">Donax arundinaceus</name>
    <dbReference type="NCBI Taxonomy" id="35708"/>
    <lineage>
        <taxon>Eukaryota</taxon>
        <taxon>Viridiplantae</taxon>
        <taxon>Streptophyta</taxon>
        <taxon>Embryophyta</taxon>
        <taxon>Tracheophyta</taxon>
        <taxon>Spermatophyta</taxon>
        <taxon>Magnoliopsida</taxon>
        <taxon>Liliopsida</taxon>
        <taxon>Poales</taxon>
        <taxon>Poaceae</taxon>
        <taxon>PACMAD clade</taxon>
        <taxon>Arundinoideae</taxon>
        <taxon>Arundineae</taxon>
        <taxon>Arundo</taxon>
    </lineage>
</organism>
<dbReference type="EMBL" id="GBRH01268553">
    <property type="protein sequence ID" value="JAD29342.1"/>
    <property type="molecule type" value="Transcribed_RNA"/>
</dbReference>
<dbReference type="AlphaFoldDB" id="A0A0A8Z3B0"/>
<name>A0A0A8Z3B0_ARUDO</name>
<sequence>MVGRRVERRKMRCCWRNSSKNRRRIAGRSSKRSASGEREERPHHFGHIKHSCIFSYHQEYAFYLACLRI</sequence>
<proteinExistence type="predicted"/>
<evidence type="ECO:0000256" key="1">
    <source>
        <dbReference type="SAM" id="MobiDB-lite"/>
    </source>
</evidence>
<reference evidence="2" key="1">
    <citation type="submission" date="2014-09" db="EMBL/GenBank/DDBJ databases">
        <authorList>
            <person name="Magalhaes I.L.F."/>
            <person name="Oliveira U."/>
            <person name="Santos F.R."/>
            <person name="Vidigal T.H.D.A."/>
            <person name="Brescovit A.D."/>
            <person name="Santos A.J."/>
        </authorList>
    </citation>
    <scope>NUCLEOTIDE SEQUENCE</scope>
    <source>
        <tissue evidence="2">Shoot tissue taken approximately 20 cm above the soil surface</tissue>
    </source>
</reference>
<reference evidence="2" key="2">
    <citation type="journal article" date="2015" name="Data Brief">
        <title>Shoot transcriptome of the giant reed, Arundo donax.</title>
        <authorList>
            <person name="Barrero R.A."/>
            <person name="Guerrero F.D."/>
            <person name="Moolhuijzen P."/>
            <person name="Goolsby J.A."/>
            <person name="Tidwell J."/>
            <person name="Bellgard S.E."/>
            <person name="Bellgard M.I."/>
        </authorList>
    </citation>
    <scope>NUCLEOTIDE SEQUENCE</scope>
    <source>
        <tissue evidence="2">Shoot tissue taken approximately 20 cm above the soil surface</tissue>
    </source>
</reference>
<accession>A0A0A8Z3B0</accession>